<comment type="caution">
    <text evidence="2">The sequence shown here is derived from an EMBL/GenBank/DDBJ whole genome shotgun (WGS) entry which is preliminary data.</text>
</comment>
<protein>
    <submittedName>
        <fullName evidence="2">Uncharacterized protein</fullName>
    </submittedName>
</protein>
<evidence type="ECO:0000256" key="1">
    <source>
        <dbReference type="SAM" id="Coils"/>
    </source>
</evidence>
<name>A0A0F9SFG8_9ZZZZ</name>
<feature type="coiled-coil region" evidence="1">
    <location>
        <begin position="83"/>
        <end position="110"/>
    </location>
</feature>
<keyword evidence="1" id="KW-0175">Coiled coil</keyword>
<reference evidence="2" key="1">
    <citation type="journal article" date="2015" name="Nature">
        <title>Complex archaea that bridge the gap between prokaryotes and eukaryotes.</title>
        <authorList>
            <person name="Spang A."/>
            <person name="Saw J.H."/>
            <person name="Jorgensen S.L."/>
            <person name="Zaremba-Niedzwiedzka K."/>
            <person name="Martijn J."/>
            <person name="Lind A.E."/>
            <person name="van Eijk R."/>
            <person name="Schleper C."/>
            <person name="Guy L."/>
            <person name="Ettema T.J."/>
        </authorList>
    </citation>
    <scope>NUCLEOTIDE SEQUENCE</scope>
</reference>
<dbReference type="AlphaFoldDB" id="A0A0F9SFG8"/>
<organism evidence="2">
    <name type="scientific">marine sediment metagenome</name>
    <dbReference type="NCBI Taxonomy" id="412755"/>
    <lineage>
        <taxon>unclassified sequences</taxon>
        <taxon>metagenomes</taxon>
        <taxon>ecological metagenomes</taxon>
    </lineage>
</organism>
<evidence type="ECO:0000313" key="2">
    <source>
        <dbReference type="EMBL" id="KKN28138.1"/>
    </source>
</evidence>
<proteinExistence type="predicted"/>
<gene>
    <name evidence="2" type="ORF">LCGC14_0857410</name>
</gene>
<accession>A0A0F9SFG8</accession>
<dbReference type="EMBL" id="LAZR01002585">
    <property type="protein sequence ID" value="KKN28138.1"/>
    <property type="molecule type" value="Genomic_DNA"/>
</dbReference>
<sequence>MLKRTLSIILIALLFNSCWKDKSPEDLIRLKDKFKSTVSSFENKKETANKNVTKGLETLNALKSALEETKNEDKEFAKVYGDWEKVDRRVENLNKEYEDLKQKATDLFTAMETQTNSLSDKTAKKTLTNAIGKARSEYNATLVNTAKAIDKLRLLHGDAVEVVKALEVAAALNSFDNINDQMKSIEGRVDGIMEELNVAVIESKKLYEKKITELDDEMPLP</sequence>